<dbReference type="Gene3D" id="3.40.50.970">
    <property type="match status" value="1"/>
</dbReference>
<evidence type="ECO:0000256" key="2">
    <source>
        <dbReference type="ARBA" id="ARBA00007131"/>
    </source>
</evidence>
<organism evidence="5 6">
    <name type="scientific">Breznakiella homolactica</name>
    <dbReference type="NCBI Taxonomy" id="2798577"/>
    <lineage>
        <taxon>Bacteria</taxon>
        <taxon>Pseudomonadati</taxon>
        <taxon>Spirochaetota</taxon>
        <taxon>Spirochaetia</taxon>
        <taxon>Spirochaetales</taxon>
        <taxon>Breznakiellaceae</taxon>
        <taxon>Breznakiella</taxon>
    </lineage>
</organism>
<dbReference type="PANTHER" id="PTHR47514">
    <property type="entry name" value="TRANSKETOLASE N-TERMINAL SECTION-RELATED"/>
    <property type="match status" value="1"/>
</dbReference>
<proteinExistence type="inferred from homology"/>
<gene>
    <name evidence="5" type="ORF">JFL75_09055</name>
</gene>
<dbReference type="Proteomes" id="UP000595917">
    <property type="component" value="Chromosome"/>
</dbReference>
<comment type="cofactor">
    <cofactor evidence="1">
        <name>thiamine diphosphate</name>
        <dbReference type="ChEBI" id="CHEBI:58937"/>
    </cofactor>
</comment>
<dbReference type="AlphaFoldDB" id="A0A7T7XRE4"/>
<dbReference type="PANTHER" id="PTHR47514:SF1">
    <property type="entry name" value="TRANSKETOLASE N-TERMINAL SECTION-RELATED"/>
    <property type="match status" value="1"/>
</dbReference>
<evidence type="ECO:0000256" key="1">
    <source>
        <dbReference type="ARBA" id="ARBA00001964"/>
    </source>
</evidence>
<dbReference type="RefSeq" id="WP_215628356.1">
    <property type="nucleotide sequence ID" value="NZ_CP067089.2"/>
</dbReference>
<sequence length="290" mass="31357">MTIYEKKELDLLAAKIRLQSIISMASYGSGHAGGVLSLAEAMAVLYGKVMHYDSANPQMEDRDRLVLSKGHCGPVLYAVLALEGFFPLEMLKTLNANGGNLPSHSNMHKTPGVDISTGSLGQGSSLAAGIALGMRLRDIQRFTYLILGDGECDEGQVWEAALFAAQRGLGNLIGFVDWNHQQLDGYTDGICGLGDLERKFMDFGWDSRTIPGHDVEAVYDAVVSAQAVKDKPSMIILDTVKGKGWSLTEGKPNVHHITISPEQLTEAENEIGTVIRNLEKETAAARQGNL</sequence>
<name>A0A7T7XRE4_9SPIR</name>
<evidence type="ECO:0000259" key="4">
    <source>
        <dbReference type="Pfam" id="PF00456"/>
    </source>
</evidence>
<dbReference type="Pfam" id="PF00456">
    <property type="entry name" value="Transketolase_N"/>
    <property type="match status" value="1"/>
</dbReference>
<protein>
    <submittedName>
        <fullName evidence="5">Transketolase</fullName>
    </submittedName>
</protein>
<keyword evidence="3" id="KW-0786">Thiamine pyrophosphate</keyword>
<dbReference type="KEGG" id="bhc:JFL75_09055"/>
<dbReference type="InterPro" id="IPR029061">
    <property type="entry name" value="THDP-binding"/>
</dbReference>
<dbReference type="EMBL" id="CP067089">
    <property type="protein sequence ID" value="QQO11047.1"/>
    <property type="molecule type" value="Genomic_DNA"/>
</dbReference>
<evidence type="ECO:0000313" key="6">
    <source>
        <dbReference type="Proteomes" id="UP000595917"/>
    </source>
</evidence>
<evidence type="ECO:0000313" key="5">
    <source>
        <dbReference type="EMBL" id="QQO11047.1"/>
    </source>
</evidence>
<feature type="domain" description="Transketolase N-terminal" evidence="4">
    <location>
        <begin position="12"/>
        <end position="272"/>
    </location>
</feature>
<dbReference type="InterPro" id="IPR005474">
    <property type="entry name" value="Transketolase_N"/>
</dbReference>
<evidence type="ECO:0000256" key="3">
    <source>
        <dbReference type="ARBA" id="ARBA00023052"/>
    </source>
</evidence>
<comment type="similarity">
    <text evidence="2">Belongs to the transketolase family.</text>
</comment>
<keyword evidence="6" id="KW-1185">Reference proteome</keyword>
<dbReference type="SUPFAM" id="SSF52518">
    <property type="entry name" value="Thiamin diphosphate-binding fold (THDP-binding)"/>
    <property type="match status" value="1"/>
</dbReference>
<dbReference type="CDD" id="cd02012">
    <property type="entry name" value="TPP_TK"/>
    <property type="match status" value="1"/>
</dbReference>
<accession>A0A7T7XRE4</accession>
<reference evidence="5" key="1">
    <citation type="submission" date="2021-01" db="EMBL/GenBank/DDBJ databases">
        <title>Description of Breznakiella homolactica.</title>
        <authorList>
            <person name="Song Y."/>
            <person name="Brune A."/>
        </authorList>
    </citation>
    <scope>NUCLEOTIDE SEQUENCE</scope>
    <source>
        <strain evidence="5">RmG30</strain>
    </source>
</reference>